<keyword evidence="3" id="KW-1185">Reference proteome</keyword>
<proteinExistence type="predicted"/>
<feature type="compositionally biased region" description="Polar residues" evidence="1">
    <location>
        <begin position="170"/>
        <end position="184"/>
    </location>
</feature>
<sequence length="221" mass="24432">MEMESLDLFPQANIIYRINLTTIELASRRLLAYSPHPLRNGRFEVLLAGDYNDKDKTVRAILLSNYFHFSLEQKVPPSGDVVRVREPTEKEGKDDSKDETRWELDDGNDETEAEKRRKVCLLELLKEQRVEREKEKNRKRPPSIGINCSSERGNLHVDSELKSFGSFCPSSPSQFLTKTEQATDSNGNSGSSSSSSGSSSSSSNSNSNSSSSSSSGGGVVC</sequence>
<reference evidence="2" key="1">
    <citation type="journal article" date="2020" name="G3 (Bethesda)">
        <title>High-Quality Assemblies for Three Invasive Social Wasps from the &lt;i&gt;Vespula&lt;/i&gt; Genus.</title>
        <authorList>
            <person name="Harrop T.W.R."/>
            <person name="Guhlin J."/>
            <person name="McLaughlin G.M."/>
            <person name="Permina E."/>
            <person name="Stockwell P."/>
            <person name="Gilligan J."/>
            <person name="Le Lec M.F."/>
            <person name="Gruber M.A.M."/>
            <person name="Quinn O."/>
            <person name="Lovegrove M."/>
            <person name="Duncan E.J."/>
            <person name="Remnant E.J."/>
            <person name="Van Eeckhoven J."/>
            <person name="Graham B."/>
            <person name="Knapp R.A."/>
            <person name="Langford K.W."/>
            <person name="Kronenberg Z."/>
            <person name="Press M.O."/>
            <person name="Eacker S.M."/>
            <person name="Wilson-Rankin E.E."/>
            <person name="Purcell J."/>
            <person name="Lester P.J."/>
            <person name="Dearden P.K."/>
        </authorList>
    </citation>
    <scope>NUCLEOTIDE SEQUENCE</scope>
    <source>
        <strain evidence="2">Volc-1</strain>
    </source>
</reference>
<dbReference type="AlphaFoldDB" id="A0A834NF62"/>
<evidence type="ECO:0000313" key="3">
    <source>
        <dbReference type="Proteomes" id="UP000600918"/>
    </source>
</evidence>
<feature type="compositionally biased region" description="Basic and acidic residues" evidence="1">
    <location>
        <begin position="82"/>
        <end position="104"/>
    </location>
</feature>
<protein>
    <submittedName>
        <fullName evidence="2">Uncharacterized protein</fullName>
    </submittedName>
</protein>
<feature type="region of interest" description="Disordered" evidence="1">
    <location>
        <begin position="170"/>
        <end position="221"/>
    </location>
</feature>
<gene>
    <name evidence="2" type="ORF">H0235_014371</name>
</gene>
<feature type="region of interest" description="Disordered" evidence="1">
    <location>
        <begin position="130"/>
        <end position="151"/>
    </location>
</feature>
<organism evidence="2 3">
    <name type="scientific">Vespula pensylvanica</name>
    <name type="common">Western yellow jacket</name>
    <name type="synonym">Wasp</name>
    <dbReference type="NCBI Taxonomy" id="30213"/>
    <lineage>
        <taxon>Eukaryota</taxon>
        <taxon>Metazoa</taxon>
        <taxon>Ecdysozoa</taxon>
        <taxon>Arthropoda</taxon>
        <taxon>Hexapoda</taxon>
        <taxon>Insecta</taxon>
        <taxon>Pterygota</taxon>
        <taxon>Neoptera</taxon>
        <taxon>Endopterygota</taxon>
        <taxon>Hymenoptera</taxon>
        <taxon>Apocrita</taxon>
        <taxon>Aculeata</taxon>
        <taxon>Vespoidea</taxon>
        <taxon>Vespidae</taxon>
        <taxon>Vespinae</taxon>
        <taxon>Vespula</taxon>
    </lineage>
</organism>
<dbReference type="Proteomes" id="UP000600918">
    <property type="component" value="Unassembled WGS sequence"/>
</dbReference>
<evidence type="ECO:0000313" key="2">
    <source>
        <dbReference type="EMBL" id="KAF7406715.1"/>
    </source>
</evidence>
<evidence type="ECO:0000256" key="1">
    <source>
        <dbReference type="SAM" id="MobiDB-lite"/>
    </source>
</evidence>
<name>A0A834NF62_VESPE</name>
<accession>A0A834NF62</accession>
<feature type="compositionally biased region" description="Low complexity" evidence="1">
    <location>
        <begin position="185"/>
        <end position="214"/>
    </location>
</feature>
<comment type="caution">
    <text evidence="2">The sequence shown here is derived from an EMBL/GenBank/DDBJ whole genome shotgun (WGS) entry which is preliminary data.</text>
</comment>
<feature type="region of interest" description="Disordered" evidence="1">
    <location>
        <begin position="80"/>
        <end position="110"/>
    </location>
</feature>
<dbReference type="EMBL" id="JACSDY010000015">
    <property type="protein sequence ID" value="KAF7406715.1"/>
    <property type="molecule type" value="Genomic_DNA"/>
</dbReference>